<dbReference type="CDD" id="cd14844">
    <property type="entry name" value="Zn-DD-carboxypeptidase_like"/>
    <property type="match status" value="1"/>
</dbReference>
<keyword evidence="3" id="KW-0645">Protease</keyword>
<proteinExistence type="inferred from homology"/>
<dbReference type="PANTHER" id="PTHR37425">
    <property type="match status" value="1"/>
</dbReference>
<evidence type="ECO:0000256" key="6">
    <source>
        <dbReference type="ARBA" id="ARBA00022801"/>
    </source>
</evidence>
<keyword evidence="6" id="KW-0378">Hydrolase</keyword>
<name>A0A9X2PGL6_9HYPH</name>
<dbReference type="EMBL" id="JANTHZ010000013">
    <property type="protein sequence ID" value="MCS0497530.1"/>
    <property type="molecule type" value="Genomic_DNA"/>
</dbReference>
<accession>A0A9X2PGL6</accession>
<dbReference type="GO" id="GO:0046872">
    <property type="term" value="F:metal ion binding"/>
    <property type="evidence" value="ECO:0007669"/>
    <property type="project" value="UniProtKB-KW"/>
</dbReference>
<comment type="caution">
    <text evidence="13">The sequence shown here is derived from an EMBL/GenBank/DDBJ whole genome shotgun (WGS) entry which is preliminary data.</text>
</comment>
<comment type="pathway">
    <text evidence="2">Cell wall biogenesis; cell wall polysaccharide biosynthesis.</text>
</comment>
<evidence type="ECO:0000256" key="8">
    <source>
        <dbReference type="ARBA" id="ARBA00023049"/>
    </source>
</evidence>
<evidence type="ECO:0000256" key="3">
    <source>
        <dbReference type="ARBA" id="ARBA00022670"/>
    </source>
</evidence>
<feature type="compositionally biased region" description="Low complexity" evidence="12">
    <location>
        <begin position="258"/>
        <end position="284"/>
    </location>
</feature>
<comment type="cofactor">
    <cofactor evidence="1">
        <name>Zn(2+)</name>
        <dbReference type="ChEBI" id="CHEBI:29105"/>
    </cofactor>
</comment>
<evidence type="ECO:0000256" key="12">
    <source>
        <dbReference type="SAM" id="MobiDB-lite"/>
    </source>
</evidence>
<dbReference type="GO" id="GO:0071555">
    <property type="term" value="P:cell wall organization"/>
    <property type="evidence" value="ECO:0007669"/>
    <property type="project" value="UniProtKB-KW"/>
</dbReference>
<dbReference type="InterPro" id="IPR010275">
    <property type="entry name" value="MepK"/>
</dbReference>
<gene>
    <name evidence="13" type="ORF">NVS89_20775</name>
</gene>
<keyword evidence="7" id="KW-0862">Zinc</keyword>
<evidence type="ECO:0000256" key="7">
    <source>
        <dbReference type="ARBA" id="ARBA00022833"/>
    </source>
</evidence>
<evidence type="ECO:0000313" key="13">
    <source>
        <dbReference type="EMBL" id="MCS0497530.1"/>
    </source>
</evidence>
<keyword evidence="4" id="KW-0479">Metal-binding</keyword>
<dbReference type="Proteomes" id="UP001151088">
    <property type="component" value="Unassembled WGS sequence"/>
</dbReference>
<evidence type="ECO:0000256" key="5">
    <source>
        <dbReference type="ARBA" id="ARBA00022729"/>
    </source>
</evidence>
<evidence type="ECO:0000256" key="2">
    <source>
        <dbReference type="ARBA" id="ARBA00004776"/>
    </source>
</evidence>
<feature type="region of interest" description="Disordered" evidence="12">
    <location>
        <begin position="419"/>
        <end position="453"/>
    </location>
</feature>
<organism evidence="13 14">
    <name type="scientific">Ancylobacter mangrovi</name>
    <dbReference type="NCBI Taxonomy" id="2972472"/>
    <lineage>
        <taxon>Bacteria</taxon>
        <taxon>Pseudomonadati</taxon>
        <taxon>Pseudomonadota</taxon>
        <taxon>Alphaproteobacteria</taxon>
        <taxon>Hyphomicrobiales</taxon>
        <taxon>Xanthobacteraceae</taxon>
        <taxon>Ancylobacter</taxon>
    </lineage>
</organism>
<dbReference type="AlphaFoldDB" id="A0A9X2PGL6"/>
<evidence type="ECO:0000256" key="1">
    <source>
        <dbReference type="ARBA" id="ARBA00001947"/>
    </source>
</evidence>
<evidence type="ECO:0000256" key="10">
    <source>
        <dbReference type="ARBA" id="ARBA00093448"/>
    </source>
</evidence>
<evidence type="ECO:0000256" key="9">
    <source>
        <dbReference type="ARBA" id="ARBA00023316"/>
    </source>
</evidence>
<dbReference type="Pfam" id="PF05951">
    <property type="entry name" value="Peptidase_M15_2"/>
    <property type="match status" value="1"/>
</dbReference>
<dbReference type="SUPFAM" id="SSF55166">
    <property type="entry name" value="Hedgehog/DD-peptidase"/>
    <property type="match status" value="1"/>
</dbReference>
<protein>
    <recommendedName>
        <fullName evidence="11">Murein endopeptidase K</fullName>
    </recommendedName>
</protein>
<evidence type="ECO:0000256" key="4">
    <source>
        <dbReference type="ARBA" id="ARBA00022723"/>
    </source>
</evidence>
<dbReference type="GO" id="GO:0008237">
    <property type="term" value="F:metallopeptidase activity"/>
    <property type="evidence" value="ECO:0007669"/>
    <property type="project" value="UniProtKB-KW"/>
</dbReference>
<sequence>MKAALLAAAVTLCSADLLEDAVANGDTRTLSFHHVHSGVSATITFKKDGRYVPSALKQLNVLMQDWRLKEPTNMDPRLFDIIWEVYRDVDASRPIEVIGGYRSPRTNAMLRQRSRGVAKTSLHMQGKAMDFFIPGVPLEKIREAGLRLQRGGVGFYPTSGSPFVHLDTGGIRHWPRMTRSQLARVFPDGKTVHIPADGKPMSGYQVALAEVEARGKEPGGAGASFAGLAATNNPKPRKNLLASLFGKDDEDDDADSGAPAPVVTASATPAAATPAAEAPASQAEASEAAAPVALASAAPIPMPVPNPLPRLATAAPAVPMDKPAAPVLAAVVPSAMPRPAPAPGVDPSLAALAAAVPLPEATRAAPMVVASAAPVPLPLARPAEADGGAALPEVITRGAGGEGGPVLAYASAATGFYPRPRLQPGRAPAPAAAQGTASAATPSAAGRTGQGHSSEMQAEIRRLFNGPTVARNVHLRQPELRRFANFVAPPRSVVAGGFGGDGSNGLSTSRFQGAAVVAVPVVAMASGPAPLRDPL</sequence>
<dbReference type="InterPro" id="IPR009045">
    <property type="entry name" value="Zn_M74/Hedgehog-like"/>
</dbReference>
<keyword evidence="5" id="KW-0732">Signal</keyword>
<dbReference type="PANTHER" id="PTHR37425:SF1">
    <property type="entry name" value="OUTER MEMBRANE PROTEIN"/>
    <property type="match status" value="1"/>
</dbReference>
<keyword evidence="14" id="KW-1185">Reference proteome</keyword>
<evidence type="ECO:0000256" key="11">
    <source>
        <dbReference type="ARBA" id="ARBA00093666"/>
    </source>
</evidence>
<comment type="similarity">
    <text evidence="10">Belongs to the peptidase M15 family.</text>
</comment>
<keyword evidence="8" id="KW-0482">Metalloprotease</keyword>
<dbReference type="Gene3D" id="3.30.1380.10">
    <property type="match status" value="1"/>
</dbReference>
<evidence type="ECO:0000313" key="14">
    <source>
        <dbReference type="Proteomes" id="UP001151088"/>
    </source>
</evidence>
<feature type="compositionally biased region" description="Low complexity" evidence="12">
    <location>
        <begin position="419"/>
        <end position="447"/>
    </location>
</feature>
<feature type="region of interest" description="Disordered" evidence="12">
    <location>
        <begin position="246"/>
        <end position="284"/>
    </location>
</feature>
<keyword evidence="9" id="KW-0961">Cell wall biogenesis/degradation</keyword>
<dbReference type="GO" id="GO:0006508">
    <property type="term" value="P:proteolysis"/>
    <property type="evidence" value="ECO:0007669"/>
    <property type="project" value="UniProtKB-KW"/>
</dbReference>
<reference evidence="13" key="1">
    <citation type="submission" date="2022-08" db="EMBL/GenBank/DDBJ databases">
        <authorList>
            <person name="Li F."/>
        </authorList>
    </citation>
    <scope>NUCLEOTIDE SEQUENCE</scope>
    <source>
        <strain evidence="13">MQZ15Z-1</strain>
    </source>
</reference>